<evidence type="ECO:0000313" key="1">
    <source>
        <dbReference type="EMBL" id="PKQ43689.1"/>
    </source>
</evidence>
<comment type="caution">
    <text evidence="1">The sequence shown here is derived from an EMBL/GenBank/DDBJ whole genome shotgun (WGS) entry which is preliminary data.</text>
</comment>
<dbReference type="SUPFAM" id="SSF50965">
    <property type="entry name" value="Galactose oxidase, central domain"/>
    <property type="match status" value="1"/>
</dbReference>
<dbReference type="Proteomes" id="UP000233435">
    <property type="component" value="Unassembled WGS sequence"/>
</dbReference>
<evidence type="ECO:0008006" key="3">
    <source>
        <dbReference type="Google" id="ProtNLM"/>
    </source>
</evidence>
<accession>A0A2N3HFD6</accession>
<evidence type="ECO:0000313" key="2">
    <source>
        <dbReference type="Proteomes" id="UP000233435"/>
    </source>
</evidence>
<dbReference type="InterPro" id="IPR011043">
    <property type="entry name" value="Gal_Oxase/kelch_b-propeller"/>
</dbReference>
<name>A0A2N3HFD6_9FLAO</name>
<keyword evidence="2" id="KW-1185">Reference proteome</keyword>
<protein>
    <recommendedName>
        <fullName evidence="3">Glutamine cyclotransferase</fullName>
    </recommendedName>
</protein>
<gene>
    <name evidence="1" type="ORF">CSW08_16940</name>
</gene>
<proteinExistence type="predicted"/>
<sequence length="260" mass="30284">MKHLYYIITFFSLSIVLQDSIEPTFIEKTEFTADTLVSINDFNTTFYIVENILFKKSEEVKGIDIGYNNFQLGSITSVNTFNPLKINVFYKDFNTVVVLDNRLAEIFKVDFNAVQPYKNVTHVSTGFDNTLWVFNQDTQDLELYDYKTNAARAKTLPINGSVLDLKSNYNTCWLLTKDYLYVYNYFGSLLKKMDNDGYTQIVENNGNLILKKDNELFYLKDGTETPNTIKLPNLLINQFFVTNETLYIYDGKFLHKFKIN</sequence>
<dbReference type="EMBL" id="PJEO01000056">
    <property type="protein sequence ID" value="PKQ43689.1"/>
    <property type="molecule type" value="Genomic_DNA"/>
</dbReference>
<reference evidence="1 2" key="1">
    <citation type="submission" date="2017-12" db="EMBL/GenBank/DDBJ databases">
        <title>Confluentibacter flavum sp. nov., isolated from the saline lake.</title>
        <authorList>
            <person name="Yu L."/>
        </authorList>
    </citation>
    <scope>NUCLEOTIDE SEQUENCE [LARGE SCALE GENOMIC DNA]</scope>
    <source>
        <strain evidence="1 2">3B</strain>
    </source>
</reference>
<dbReference type="RefSeq" id="WP_106661106.1">
    <property type="nucleotide sequence ID" value="NZ_PJEO01000056.1"/>
</dbReference>
<organism evidence="1 2">
    <name type="scientific">Confluentibacter flavum</name>
    <dbReference type="NCBI Taxonomy" id="1909700"/>
    <lineage>
        <taxon>Bacteria</taxon>
        <taxon>Pseudomonadati</taxon>
        <taxon>Bacteroidota</taxon>
        <taxon>Flavobacteriia</taxon>
        <taxon>Flavobacteriales</taxon>
        <taxon>Flavobacteriaceae</taxon>
        <taxon>Confluentibacter</taxon>
    </lineage>
</organism>
<dbReference type="AlphaFoldDB" id="A0A2N3HFD6"/>
<dbReference type="OrthoDB" id="1143207at2"/>